<evidence type="ECO:0000313" key="3">
    <source>
        <dbReference type="EMBL" id="ABJ82988.1"/>
    </source>
</evidence>
<dbReference type="InterPro" id="IPR050523">
    <property type="entry name" value="AKR_Detox_Biosynth"/>
</dbReference>
<feature type="domain" description="NADP-dependent oxidoreductase" evidence="2">
    <location>
        <begin position="15"/>
        <end position="314"/>
    </location>
</feature>
<dbReference type="KEGG" id="sus:Acid_1998"/>
<dbReference type="Gene3D" id="3.20.20.100">
    <property type="entry name" value="NADP-dependent oxidoreductase domain"/>
    <property type="match status" value="1"/>
</dbReference>
<name>Q026T1_SOLUE</name>
<dbReference type="STRING" id="234267.Acid_1998"/>
<organism evidence="3">
    <name type="scientific">Solibacter usitatus (strain Ellin6076)</name>
    <dbReference type="NCBI Taxonomy" id="234267"/>
    <lineage>
        <taxon>Bacteria</taxon>
        <taxon>Pseudomonadati</taxon>
        <taxon>Acidobacteriota</taxon>
        <taxon>Terriglobia</taxon>
        <taxon>Bryobacterales</taxon>
        <taxon>Solibacteraceae</taxon>
        <taxon>Candidatus Solibacter</taxon>
    </lineage>
</organism>
<dbReference type="CDD" id="cd19079">
    <property type="entry name" value="AKR_EcYajO-like"/>
    <property type="match status" value="1"/>
</dbReference>
<dbReference type="PANTHER" id="PTHR43364:SF4">
    <property type="entry name" value="NAD(P)-LINKED OXIDOREDUCTASE SUPERFAMILY PROTEIN"/>
    <property type="match status" value="1"/>
</dbReference>
<dbReference type="AlphaFoldDB" id="Q026T1"/>
<accession>Q026T1</accession>
<dbReference type="Pfam" id="PF00248">
    <property type="entry name" value="Aldo_ket_red"/>
    <property type="match status" value="1"/>
</dbReference>
<dbReference type="eggNOG" id="COG0667">
    <property type="taxonomic scope" value="Bacteria"/>
</dbReference>
<proteinExistence type="predicted"/>
<dbReference type="PRINTS" id="PR00069">
    <property type="entry name" value="ALDKETRDTASE"/>
</dbReference>
<dbReference type="HOGENOM" id="CLU_023205_2_0_0"/>
<dbReference type="GO" id="GO:0005829">
    <property type="term" value="C:cytosol"/>
    <property type="evidence" value="ECO:0007669"/>
    <property type="project" value="TreeGrafter"/>
</dbReference>
<dbReference type="OrthoDB" id="9773828at2"/>
<reference evidence="3" key="1">
    <citation type="submission" date="2006-10" db="EMBL/GenBank/DDBJ databases">
        <title>Complete sequence of Solibacter usitatus Ellin6076.</title>
        <authorList>
            <consortium name="US DOE Joint Genome Institute"/>
            <person name="Copeland A."/>
            <person name="Lucas S."/>
            <person name="Lapidus A."/>
            <person name="Barry K."/>
            <person name="Detter J.C."/>
            <person name="Glavina del Rio T."/>
            <person name="Hammon N."/>
            <person name="Israni S."/>
            <person name="Dalin E."/>
            <person name="Tice H."/>
            <person name="Pitluck S."/>
            <person name="Thompson L.S."/>
            <person name="Brettin T."/>
            <person name="Bruce D."/>
            <person name="Han C."/>
            <person name="Tapia R."/>
            <person name="Gilna P."/>
            <person name="Schmutz J."/>
            <person name="Larimer F."/>
            <person name="Land M."/>
            <person name="Hauser L."/>
            <person name="Kyrpides N."/>
            <person name="Mikhailova N."/>
            <person name="Janssen P.H."/>
            <person name="Kuske C.R."/>
            <person name="Richardson P."/>
        </authorList>
    </citation>
    <scope>NUCLEOTIDE SEQUENCE</scope>
    <source>
        <strain evidence="3">Ellin6076</strain>
    </source>
</reference>
<dbReference type="InterPro" id="IPR020471">
    <property type="entry name" value="AKR"/>
</dbReference>
<dbReference type="InterPro" id="IPR023210">
    <property type="entry name" value="NADP_OxRdtase_dom"/>
</dbReference>
<dbReference type="FunCoup" id="Q026T1">
    <property type="interactions" value="511"/>
</dbReference>
<sequence>MEYVRLGSTGLKVSRLCLGCMTYGSKKWRDWILDDEESRPFFRRALELGINFFDTADMYSVGVSEEVTGRALKDFAQRDKVVIATKVFNPMGDDPNQKGLSRKHIHHAIDDSLRRLGTDYIDLYQVHRFDYETPIEETLRALDDVVRAGKALYIGASSMFAYQFAKMLKTSDALGLARFVSMQNHYNLVYREEEREVLPLCREEGIGVIPWSPLARGFVAGNRRAQDFGDTVRARTDDYAKDLYYQPSDFTVVERVTEIAQRRGVPNAQVALAWVLQQPGITAPIIGATKMRHLDDAVAALGLKLDEAELKTLSEPYQPHPILGHS</sequence>
<protein>
    <submittedName>
        <fullName evidence="3">Aldo/keto reductase</fullName>
    </submittedName>
</protein>
<evidence type="ECO:0000256" key="1">
    <source>
        <dbReference type="ARBA" id="ARBA00023002"/>
    </source>
</evidence>
<dbReference type="InterPro" id="IPR036812">
    <property type="entry name" value="NAD(P)_OxRdtase_dom_sf"/>
</dbReference>
<dbReference type="SUPFAM" id="SSF51430">
    <property type="entry name" value="NAD(P)-linked oxidoreductase"/>
    <property type="match status" value="1"/>
</dbReference>
<dbReference type="InParanoid" id="Q026T1"/>
<dbReference type="EMBL" id="CP000473">
    <property type="protein sequence ID" value="ABJ82988.1"/>
    <property type="molecule type" value="Genomic_DNA"/>
</dbReference>
<dbReference type="PANTHER" id="PTHR43364">
    <property type="entry name" value="NADH-SPECIFIC METHYLGLYOXAL REDUCTASE-RELATED"/>
    <property type="match status" value="1"/>
</dbReference>
<evidence type="ECO:0000259" key="2">
    <source>
        <dbReference type="Pfam" id="PF00248"/>
    </source>
</evidence>
<dbReference type="FunFam" id="3.20.20.100:FF:000004">
    <property type="entry name" value="Oxidoreductase, aldo/keto reductase"/>
    <property type="match status" value="1"/>
</dbReference>
<gene>
    <name evidence="3" type="ordered locus">Acid_1998</name>
</gene>
<dbReference type="GO" id="GO:0016491">
    <property type="term" value="F:oxidoreductase activity"/>
    <property type="evidence" value="ECO:0007669"/>
    <property type="project" value="UniProtKB-KW"/>
</dbReference>
<keyword evidence="1" id="KW-0560">Oxidoreductase</keyword>